<comment type="function">
    <text evidence="6">Removes the formyl group from the N-terminal Met of newly synthesized proteins. Requires at least a dipeptide for an efficient rate of reaction. N-terminal L-methionine is a prerequisite for activity but the enzyme has broad specificity at other positions.</text>
</comment>
<evidence type="ECO:0000313" key="8">
    <source>
        <dbReference type="Proteomes" id="UP000006443"/>
    </source>
</evidence>
<dbReference type="GO" id="GO:0042586">
    <property type="term" value="F:peptide deformylase activity"/>
    <property type="evidence" value="ECO:0007669"/>
    <property type="project" value="UniProtKB-UniRule"/>
</dbReference>
<proteinExistence type="inferred from homology"/>
<dbReference type="PIRSF" id="PIRSF004749">
    <property type="entry name" value="Pep_def"/>
    <property type="match status" value="1"/>
</dbReference>
<accession>C0GIQ0</accession>
<dbReference type="STRING" id="555088.DealDRAFT_2359"/>
<sequence length="154" mass="16806">MAIRIIRTTGDPVLREKAKEVPEITPQVKKLLEDMVETMYDAEGIGLAAPQVGISKRIIVIDVQDETGVLKLINPEIISGEGKETSVEGCLSFPGVAGEVERDESVTVRAQDPDGNTVEICASGLLARAFQHEIDHLDGILFVDKVTRLLEQKE</sequence>
<dbReference type="EC" id="3.5.1.88" evidence="6"/>
<dbReference type="CDD" id="cd00487">
    <property type="entry name" value="Pep_deformylase"/>
    <property type="match status" value="1"/>
</dbReference>
<dbReference type="PANTHER" id="PTHR10458:SF22">
    <property type="entry name" value="PEPTIDE DEFORMYLASE"/>
    <property type="match status" value="1"/>
</dbReference>
<evidence type="ECO:0000256" key="5">
    <source>
        <dbReference type="ARBA" id="ARBA00023004"/>
    </source>
</evidence>
<keyword evidence="3 6" id="KW-0378">Hydrolase</keyword>
<evidence type="ECO:0000256" key="4">
    <source>
        <dbReference type="ARBA" id="ARBA00022917"/>
    </source>
</evidence>
<dbReference type="eggNOG" id="COG0242">
    <property type="taxonomic scope" value="Bacteria"/>
</dbReference>
<dbReference type="OrthoDB" id="9784988at2"/>
<dbReference type="Proteomes" id="UP000006443">
    <property type="component" value="Unassembled WGS sequence"/>
</dbReference>
<feature type="binding site" evidence="6">
    <location>
        <position position="90"/>
    </location>
    <ligand>
        <name>Fe cation</name>
        <dbReference type="ChEBI" id="CHEBI:24875"/>
    </ligand>
</feature>
<comment type="cofactor">
    <cofactor evidence="6">
        <name>Fe(2+)</name>
        <dbReference type="ChEBI" id="CHEBI:29033"/>
    </cofactor>
    <text evidence="6">Binds 1 Fe(2+) ion.</text>
</comment>
<dbReference type="GO" id="GO:0046872">
    <property type="term" value="F:metal ion binding"/>
    <property type="evidence" value="ECO:0007669"/>
    <property type="project" value="UniProtKB-KW"/>
</dbReference>
<dbReference type="PANTHER" id="PTHR10458">
    <property type="entry name" value="PEPTIDE DEFORMYLASE"/>
    <property type="match status" value="1"/>
</dbReference>
<dbReference type="RefSeq" id="WP_008517669.1">
    <property type="nucleotide sequence ID" value="NZ_ACJM01000013.1"/>
</dbReference>
<evidence type="ECO:0000256" key="6">
    <source>
        <dbReference type="HAMAP-Rule" id="MF_00163"/>
    </source>
</evidence>
<keyword evidence="5 6" id="KW-0408">Iron</keyword>
<protein>
    <recommendedName>
        <fullName evidence="6">Peptide deformylase</fullName>
        <shortName evidence="6">PDF</shortName>
        <ecNumber evidence="6">3.5.1.88</ecNumber>
    </recommendedName>
    <alternativeName>
        <fullName evidence="6">Polypeptide deformylase</fullName>
    </alternativeName>
</protein>
<name>C0GIQ0_DETAL</name>
<evidence type="ECO:0000256" key="3">
    <source>
        <dbReference type="ARBA" id="ARBA00022801"/>
    </source>
</evidence>
<comment type="caution">
    <text evidence="7">The sequence shown here is derived from an EMBL/GenBank/DDBJ whole genome shotgun (WGS) entry which is preliminary data.</text>
</comment>
<dbReference type="HAMAP" id="MF_00163">
    <property type="entry name" value="Pep_deformylase"/>
    <property type="match status" value="1"/>
</dbReference>
<dbReference type="NCBIfam" id="NF001159">
    <property type="entry name" value="PRK00150.1-3"/>
    <property type="match status" value="1"/>
</dbReference>
<dbReference type="AlphaFoldDB" id="C0GIQ0"/>
<keyword evidence="4 6" id="KW-0648">Protein biosynthesis</keyword>
<feature type="active site" evidence="6">
    <location>
        <position position="133"/>
    </location>
</feature>
<dbReference type="InterPro" id="IPR023635">
    <property type="entry name" value="Peptide_deformylase"/>
</dbReference>
<evidence type="ECO:0000256" key="1">
    <source>
        <dbReference type="ARBA" id="ARBA00010759"/>
    </source>
</evidence>
<reference evidence="7 8" key="1">
    <citation type="submission" date="2009-02" db="EMBL/GenBank/DDBJ databases">
        <title>Sequencing of the draft genome and assembly of Dethiobacter alkaliphilus AHT 1.</title>
        <authorList>
            <consortium name="US DOE Joint Genome Institute (JGI-PGF)"/>
            <person name="Lucas S."/>
            <person name="Copeland A."/>
            <person name="Lapidus A."/>
            <person name="Glavina del Rio T."/>
            <person name="Dalin E."/>
            <person name="Tice H."/>
            <person name="Bruce D."/>
            <person name="Goodwin L."/>
            <person name="Pitluck S."/>
            <person name="Larimer F."/>
            <person name="Land M.L."/>
            <person name="Hauser L."/>
            <person name="Muyzer G."/>
        </authorList>
    </citation>
    <scope>NUCLEOTIDE SEQUENCE [LARGE SCALE GENOMIC DNA]</scope>
    <source>
        <strain evidence="7 8">AHT 1</strain>
    </source>
</reference>
<dbReference type="InterPro" id="IPR036821">
    <property type="entry name" value="Peptide_deformylase_sf"/>
</dbReference>
<dbReference type="Pfam" id="PF01327">
    <property type="entry name" value="Pep_deformylase"/>
    <property type="match status" value="1"/>
</dbReference>
<dbReference type="PRINTS" id="PR01576">
    <property type="entry name" value="PDEFORMYLASE"/>
</dbReference>
<dbReference type="GO" id="GO:0006412">
    <property type="term" value="P:translation"/>
    <property type="evidence" value="ECO:0007669"/>
    <property type="project" value="UniProtKB-UniRule"/>
</dbReference>
<dbReference type="Gene3D" id="3.90.45.10">
    <property type="entry name" value="Peptide deformylase"/>
    <property type="match status" value="1"/>
</dbReference>
<keyword evidence="8" id="KW-1185">Reference proteome</keyword>
<dbReference type="FunFam" id="3.90.45.10:FF:000005">
    <property type="entry name" value="Peptide deformylase"/>
    <property type="match status" value="1"/>
</dbReference>
<feature type="binding site" evidence="6">
    <location>
        <position position="136"/>
    </location>
    <ligand>
        <name>Fe cation</name>
        <dbReference type="ChEBI" id="CHEBI:24875"/>
    </ligand>
</feature>
<keyword evidence="2 6" id="KW-0479">Metal-binding</keyword>
<dbReference type="SUPFAM" id="SSF56420">
    <property type="entry name" value="Peptide deformylase"/>
    <property type="match status" value="1"/>
</dbReference>
<evidence type="ECO:0000256" key="2">
    <source>
        <dbReference type="ARBA" id="ARBA00022723"/>
    </source>
</evidence>
<comment type="similarity">
    <text evidence="1 6">Belongs to the polypeptide deformylase family.</text>
</comment>
<dbReference type="NCBIfam" id="TIGR00079">
    <property type="entry name" value="pept_deformyl"/>
    <property type="match status" value="1"/>
</dbReference>
<gene>
    <name evidence="6" type="primary">def</name>
    <name evidence="7" type="ORF">DealDRAFT_2359</name>
</gene>
<evidence type="ECO:0000313" key="7">
    <source>
        <dbReference type="EMBL" id="EEG76714.1"/>
    </source>
</evidence>
<organism evidence="7 8">
    <name type="scientific">Dethiobacter alkaliphilus AHT 1</name>
    <dbReference type="NCBI Taxonomy" id="555088"/>
    <lineage>
        <taxon>Bacteria</taxon>
        <taxon>Bacillati</taxon>
        <taxon>Bacillota</taxon>
        <taxon>Dethiobacteria</taxon>
        <taxon>Dethiobacterales</taxon>
        <taxon>Dethiobacteraceae</taxon>
        <taxon>Dethiobacter</taxon>
    </lineage>
</organism>
<feature type="binding site" evidence="6">
    <location>
        <position position="132"/>
    </location>
    <ligand>
        <name>Fe cation</name>
        <dbReference type="ChEBI" id="CHEBI:24875"/>
    </ligand>
</feature>
<comment type="catalytic activity">
    <reaction evidence="6">
        <text>N-terminal N-formyl-L-methionyl-[peptide] + H2O = N-terminal L-methionyl-[peptide] + formate</text>
        <dbReference type="Rhea" id="RHEA:24420"/>
        <dbReference type="Rhea" id="RHEA-COMP:10639"/>
        <dbReference type="Rhea" id="RHEA-COMP:10640"/>
        <dbReference type="ChEBI" id="CHEBI:15377"/>
        <dbReference type="ChEBI" id="CHEBI:15740"/>
        <dbReference type="ChEBI" id="CHEBI:49298"/>
        <dbReference type="ChEBI" id="CHEBI:64731"/>
        <dbReference type="EC" id="3.5.1.88"/>
    </reaction>
</comment>
<dbReference type="EMBL" id="ACJM01000013">
    <property type="protein sequence ID" value="EEG76714.1"/>
    <property type="molecule type" value="Genomic_DNA"/>
</dbReference>